<dbReference type="EMBL" id="BAAATD010000001">
    <property type="protein sequence ID" value="GAA2574325.1"/>
    <property type="molecule type" value="Genomic_DNA"/>
</dbReference>
<accession>A0ABN3PA33</accession>
<comment type="caution">
    <text evidence="2">The sequence shown here is derived from an EMBL/GenBank/DDBJ whole genome shotgun (WGS) entry which is preliminary data.</text>
</comment>
<proteinExistence type="predicted"/>
<evidence type="ECO:0000256" key="1">
    <source>
        <dbReference type="SAM" id="MobiDB-lite"/>
    </source>
</evidence>
<evidence type="ECO:0000313" key="3">
    <source>
        <dbReference type="Proteomes" id="UP001501509"/>
    </source>
</evidence>
<reference evidence="2 3" key="1">
    <citation type="journal article" date="2019" name="Int. J. Syst. Evol. Microbiol.">
        <title>The Global Catalogue of Microorganisms (GCM) 10K type strain sequencing project: providing services to taxonomists for standard genome sequencing and annotation.</title>
        <authorList>
            <consortium name="The Broad Institute Genomics Platform"/>
            <consortium name="The Broad Institute Genome Sequencing Center for Infectious Disease"/>
            <person name="Wu L."/>
            <person name="Ma J."/>
        </authorList>
    </citation>
    <scope>NUCLEOTIDE SEQUENCE [LARGE SCALE GENOMIC DNA]</scope>
    <source>
        <strain evidence="2 3">JCM 6833</strain>
    </source>
</reference>
<dbReference type="Proteomes" id="UP001501509">
    <property type="component" value="Unassembled WGS sequence"/>
</dbReference>
<name>A0ABN3PA33_9ACTN</name>
<evidence type="ECO:0000313" key="2">
    <source>
        <dbReference type="EMBL" id="GAA2574325.1"/>
    </source>
</evidence>
<protein>
    <recommendedName>
        <fullName evidence="4">Lipoprotein</fullName>
    </recommendedName>
</protein>
<feature type="region of interest" description="Disordered" evidence="1">
    <location>
        <begin position="26"/>
        <end position="64"/>
    </location>
</feature>
<keyword evidence="3" id="KW-1185">Reference proteome</keyword>
<gene>
    <name evidence="2" type="ORF">GCM10010411_02700</name>
</gene>
<evidence type="ECO:0008006" key="4">
    <source>
        <dbReference type="Google" id="ProtNLM"/>
    </source>
</evidence>
<organism evidence="2 3">
    <name type="scientific">Actinomadura fulvescens</name>
    <dbReference type="NCBI Taxonomy" id="46160"/>
    <lineage>
        <taxon>Bacteria</taxon>
        <taxon>Bacillati</taxon>
        <taxon>Actinomycetota</taxon>
        <taxon>Actinomycetes</taxon>
        <taxon>Streptosporangiales</taxon>
        <taxon>Thermomonosporaceae</taxon>
        <taxon>Actinomadura</taxon>
    </lineage>
</organism>
<sequence length="176" mass="19162">MRRLLIPCGGVLLCGVLLWSVLSGDDGHGPATSDPPETPASSVRPRFTRPPLFDPRNSPDQPGIQGARAALQAVLRGHAHGDVSACRYVYLRGPFATSKGGPIRGNCTKGMRDGPHELRPRERQALWEVRVTGGRLTKPAEAVLPALGLRYDSGHFLVPQPTFTLRRFGGRWKVVK</sequence>
<dbReference type="RefSeq" id="WP_344536860.1">
    <property type="nucleotide sequence ID" value="NZ_BAAATD010000001.1"/>
</dbReference>